<sequence>MFKTLLKLKKSLVMAIALMASVGVYAQTQITDEAGLKAIADDLAGSYVLANDITLSEEWVPIGTSGTPFTGMFDGGGHTIKGLTIKSGADNVGFFAFTKGATIQNVRFTGANILGNKQAGIVAGQASATEITKVFTSGTLVGYDHIGGIVGDARIGDDAGDLTTISDCMSTAGAFSTTHQGGGIAGWTNGAVFTNVLFLGSATAPSNGAGGIVSIIDGGTANVKGSVGAPVMLSGANNKVHSIIGWSNGGSYIAENNLSSASTVIYSAGQKVDISTLEGDFQGTLTSVEDLKKASTYTGIGFNTSTWILADGVYPVLTGMTYPLDGDGIAVNSLPAKCVIGKTYSSRAMSALQRPVTLTSSNTDAVVVDGTNLKFVGLGDAVVTYTTAGDAFSNGATFTQNIHVESMNYNLSTVEDLKEMANNLGGDYKLMNDIDLAGENWTPLGAFTGTFDGQGHVIKNMTIKKSTSRVGFFEVAQNATIQNLGFENANVVGGDQDVGTIVGQLQGSTIKNCYVANSYIEGHDHTGALVGMIRNVEGLSEDDPNMVGGTVSNCISDSHVVSLYYQAGGLVGVSRGGLIEHCIFTGIVECKGSGNVTGIVSLIDVAGHDAEGKETIATTTIRNNLVAASHIYGSMIRRVTNPANRAVTLENNYAMETVYIGSDSNDAGVMENQTDATSANAANVADKTAKTKAFLTGLGFDFDNNWKYFDGTEGKMLPVLKWMNAPLTTTIFDMPLNKSILYKDGSEAISLKCVHASWGQDINFTLTQGSELASYSEEEVALYAGDENGNFKGSGDVTVKVLFADGLASYFTVSGDDSFGVYIGESSTVTEISTVDDFQKITRNLAGNYRLTTDIDMNGVEFHPLGSKSAQFSGTLDGDGHKILNMTINETGGSEIGFFSYTNNATIKNLAFVNATINAPSSNHVGILAGTLLSGTVDQVAVAGTVIGNDHVAGLAGDGNSVAVTNTYVDVNVTGYSQVGGFFGCTIGSLNVSNSYYNGSASVTTRGWVGGIIGLIDKGNCTIEINNCVSIGNLASVGKGSPHAASAFIGGNGPGNLPNAIVNFTNNVINDNATINVEGDNALAWPTKNITVEGGNVEDATRVNAALLKVASTYTDLGWNFTDIWSIDPADAEYPYPVLKKFGNISTGINDIITNDTMAGYAISASDNVLTVAGIDGTAKVYVTNVAGQQVGSVNVSSGKAIFALPGHGLYIITIVNNGTMKSYKIVNN</sequence>
<feature type="domain" description="Peptidase M26 N-terminal" evidence="2">
    <location>
        <begin position="839"/>
        <end position="944"/>
    </location>
</feature>
<dbReference type="RefSeq" id="WP_004369620.1">
    <property type="nucleotide sequence ID" value="NZ_GL833119.1"/>
</dbReference>
<proteinExistence type="predicted"/>
<reference evidence="3" key="1">
    <citation type="submission" date="2011-01" db="EMBL/GenBank/DDBJ databases">
        <authorList>
            <person name="Muzny D."/>
            <person name="Qin X."/>
            <person name="Buhay C."/>
            <person name="Dugan-Rocha S."/>
            <person name="Ding Y."/>
            <person name="Chen G."/>
            <person name="Hawes A."/>
            <person name="Holder M."/>
            <person name="Jhangiani S."/>
            <person name="Johnson A."/>
            <person name="Khan Z."/>
            <person name="Li Z."/>
            <person name="Liu W."/>
            <person name="Liu X."/>
            <person name="Perez L."/>
            <person name="Shen H."/>
            <person name="Wang Q."/>
            <person name="Watt J."/>
            <person name="Xi L."/>
            <person name="Xin Y."/>
            <person name="Zhou J."/>
            <person name="Deng J."/>
            <person name="Jiang H."/>
            <person name="Liu Y."/>
            <person name="Qu J."/>
            <person name="Song X.-Z."/>
            <person name="Zhang L."/>
            <person name="Villasana D."/>
            <person name="Johnson A."/>
            <person name="Liu J."/>
            <person name="Liyanage D."/>
            <person name="Lorensuhewa L."/>
            <person name="Robinson T."/>
            <person name="Song A."/>
            <person name="Song B.-B."/>
            <person name="Dinh H."/>
            <person name="Thornton R."/>
            <person name="Coyle M."/>
            <person name="Francisco L."/>
            <person name="Jackson L."/>
            <person name="Javaid M."/>
            <person name="Korchina V."/>
            <person name="Kovar C."/>
            <person name="Mata R."/>
            <person name="Mathew T."/>
            <person name="Ngo R."/>
            <person name="Nguyen L."/>
            <person name="Nguyen N."/>
            <person name="Okwuonu G."/>
            <person name="Ongeri F."/>
            <person name="Pham C."/>
            <person name="Simmons D."/>
            <person name="Wilczek-Boney K."/>
            <person name="Hale W."/>
            <person name="Jakkamsetti A."/>
            <person name="Pham P."/>
            <person name="Ruth R."/>
            <person name="San Lucas F."/>
            <person name="Warren J."/>
            <person name="Zhang J."/>
            <person name="Zhao Z."/>
            <person name="Zhou C."/>
            <person name="Zhu D."/>
            <person name="Lee S."/>
            <person name="Bess C."/>
            <person name="Blankenburg K."/>
            <person name="Forbes L."/>
            <person name="Fu Q."/>
            <person name="Gubbala S."/>
            <person name="Hirani K."/>
            <person name="Jayaseelan J.C."/>
            <person name="Lara F."/>
            <person name="Munidasa M."/>
            <person name="Palculict T."/>
            <person name="Patil S."/>
            <person name="Pu L.-L."/>
            <person name="Saada N."/>
            <person name="Tang L."/>
            <person name="Weissenberger G."/>
            <person name="Zhu Y."/>
            <person name="Hemphill L."/>
            <person name="Shang Y."/>
            <person name="Youmans B."/>
            <person name="Ayvaz T."/>
            <person name="Ross M."/>
            <person name="Santibanez J."/>
            <person name="Aqrawi P."/>
            <person name="Gross S."/>
            <person name="Joshi V."/>
            <person name="Fowler G."/>
            <person name="Nazareth L."/>
            <person name="Reid J."/>
            <person name="Worley K."/>
            <person name="Petrosino J."/>
            <person name="Highlander S."/>
            <person name="Gibbs R."/>
        </authorList>
    </citation>
    <scope>NUCLEOTIDE SEQUENCE [LARGE SCALE GENOMIC DNA]</scope>
    <source>
        <strain evidence="3">ATCC 33269</strain>
    </source>
</reference>
<dbReference type="GO" id="GO:0004222">
    <property type="term" value="F:metalloendopeptidase activity"/>
    <property type="evidence" value="ECO:0007669"/>
    <property type="project" value="InterPro"/>
</dbReference>
<accession>E7RQN2</accession>
<dbReference type="HOGENOM" id="CLU_269145_0_0_10"/>
<dbReference type="AlphaFoldDB" id="E7RQN2"/>
<dbReference type="eggNOG" id="COG3210">
    <property type="taxonomic scope" value="Bacteria"/>
</dbReference>
<evidence type="ECO:0000259" key="2">
    <source>
        <dbReference type="Pfam" id="PF05342"/>
    </source>
</evidence>
<keyword evidence="1" id="KW-0732">Signal</keyword>
<dbReference type="Proteomes" id="UP000005580">
    <property type="component" value="Unassembled WGS sequence"/>
</dbReference>
<gene>
    <name evidence="3" type="ORF">HMPREF0663_11483</name>
</gene>
<dbReference type="STRING" id="28134.SAMN05444288_2063"/>
<comment type="caution">
    <text evidence="3">The sequence shown here is derived from an EMBL/GenBank/DDBJ whole genome shotgun (WGS) entry which is preliminary data.</text>
</comment>
<dbReference type="eggNOG" id="COG5492">
    <property type="taxonomic scope" value="Bacteria"/>
</dbReference>
<protein>
    <recommendedName>
        <fullName evidence="2">Peptidase M26 N-terminal domain-containing protein</fullName>
    </recommendedName>
</protein>
<evidence type="ECO:0000256" key="1">
    <source>
        <dbReference type="SAM" id="SignalP"/>
    </source>
</evidence>
<feature type="chain" id="PRO_5003223932" description="Peptidase M26 N-terminal domain-containing protein" evidence="1">
    <location>
        <begin position="27"/>
        <end position="1229"/>
    </location>
</feature>
<evidence type="ECO:0000313" key="3">
    <source>
        <dbReference type="EMBL" id="EFZ36570.1"/>
    </source>
</evidence>
<organism evidence="3 4">
    <name type="scientific">Hoylesella oralis ATCC 33269</name>
    <dbReference type="NCBI Taxonomy" id="873533"/>
    <lineage>
        <taxon>Bacteria</taxon>
        <taxon>Pseudomonadati</taxon>
        <taxon>Bacteroidota</taxon>
        <taxon>Bacteroidia</taxon>
        <taxon>Bacteroidales</taxon>
        <taxon>Prevotellaceae</taxon>
        <taxon>Hoylesella</taxon>
    </lineage>
</organism>
<dbReference type="GO" id="GO:0008270">
    <property type="term" value="F:zinc ion binding"/>
    <property type="evidence" value="ECO:0007669"/>
    <property type="project" value="InterPro"/>
</dbReference>
<dbReference type="Pfam" id="PF05342">
    <property type="entry name" value="Peptidase_M26_N"/>
    <property type="match status" value="1"/>
</dbReference>
<name>E7RQN2_9BACT</name>
<dbReference type="InterPro" id="IPR008006">
    <property type="entry name" value="Peptidase_M26_N_dom"/>
</dbReference>
<dbReference type="GO" id="GO:0016020">
    <property type="term" value="C:membrane"/>
    <property type="evidence" value="ECO:0007669"/>
    <property type="project" value="InterPro"/>
</dbReference>
<feature type="signal peptide" evidence="1">
    <location>
        <begin position="1"/>
        <end position="26"/>
    </location>
</feature>
<dbReference type="EMBL" id="AEPE02000005">
    <property type="protein sequence ID" value="EFZ36570.1"/>
    <property type="molecule type" value="Genomic_DNA"/>
</dbReference>
<dbReference type="InterPro" id="IPR011050">
    <property type="entry name" value="Pectin_lyase_fold/virulence"/>
</dbReference>
<dbReference type="SUPFAM" id="SSF51126">
    <property type="entry name" value="Pectin lyase-like"/>
    <property type="match status" value="1"/>
</dbReference>
<evidence type="ECO:0000313" key="4">
    <source>
        <dbReference type="Proteomes" id="UP000005580"/>
    </source>
</evidence>
<keyword evidence="4" id="KW-1185">Reference proteome</keyword>
<dbReference type="Gene3D" id="2.160.20.110">
    <property type="match status" value="3"/>
</dbReference>